<keyword evidence="3" id="KW-1185">Reference proteome</keyword>
<dbReference type="CDD" id="cd06259">
    <property type="entry name" value="YdcF-like"/>
    <property type="match status" value="1"/>
</dbReference>
<evidence type="ECO:0000259" key="1">
    <source>
        <dbReference type="Pfam" id="PF02698"/>
    </source>
</evidence>
<protein>
    <submittedName>
        <fullName evidence="2">YdcF family protein</fullName>
    </submittedName>
</protein>
<dbReference type="Proteomes" id="UP000628463">
    <property type="component" value="Unassembled WGS sequence"/>
</dbReference>
<dbReference type="InterPro" id="IPR051599">
    <property type="entry name" value="Cell_Envelope_Assoc"/>
</dbReference>
<dbReference type="PANTHER" id="PTHR30336:SF20">
    <property type="entry name" value="DUF218 DOMAIN-CONTAINING PROTEIN"/>
    <property type="match status" value="1"/>
</dbReference>
<comment type="caution">
    <text evidence="2">The sequence shown here is derived from an EMBL/GenBank/DDBJ whole genome shotgun (WGS) entry which is preliminary data.</text>
</comment>
<dbReference type="Gene3D" id="3.40.50.620">
    <property type="entry name" value="HUPs"/>
    <property type="match status" value="1"/>
</dbReference>
<gene>
    <name evidence="2" type="ORF">H8S01_13485</name>
</gene>
<proteinExistence type="predicted"/>
<dbReference type="InterPro" id="IPR003848">
    <property type="entry name" value="DUF218"/>
</dbReference>
<name>A0ABR7G3C5_9FIRM</name>
<accession>A0ABR7G3C5</accession>
<organism evidence="2 3">
    <name type="scientific">Lachnospira hominis</name>
    <name type="common">ex Liu et al. 2021</name>
    <dbReference type="NCBI Taxonomy" id="2763051"/>
    <lineage>
        <taxon>Bacteria</taxon>
        <taxon>Bacillati</taxon>
        <taxon>Bacillota</taxon>
        <taxon>Clostridia</taxon>
        <taxon>Lachnospirales</taxon>
        <taxon>Lachnospiraceae</taxon>
        <taxon>Lachnospira</taxon>
    </lineage>
</organism>
<dbReference type="RefSeq" id="WP_186837507.1">
    <property type="nucleotide sequence ID" value="NZ_JACOPD010000015.1"/>
</dbReference>
<reference evidence="2 3" key="1">
    <citation type="submission" date="2020-08" db="EMBL/GenBank/DDBJ databases">
        <title>Genome public.</title>
        <authorList>
            <person name="Liu C."/>
            <person name="Sun Q."/>
        </authorList>
    </citation>
    <scope>NUCLEOTIDE SEQUENCE [LARGE SCALE GENOMIC DNA]</scope>
    <source>
        <strain evidence="2 3">NSJ-43</strain>
    </source>
</reference>
<sequence>MERLAYDNLKIIWEYMHMNMELCNVDCIIGFGNYNDDIALRAAELYKKGYSSKILFTGGLGRNTNDLWTRSEAERFADIAVGEGVPREDIIIENQSTNTAENIIFTQEKLASLNMNVTKILGVHQPFMERRIFAALKVYWPDIDAIITSPQLTINEYITNSVKQGLDEKTVIDVIVGDFQRIDVYAKRGYQIPQYIPEEVNEAFKVMVELGYTSQLI</sequence>
<feature type="domain" description="DUF218" evidence="1">
    <location>
        <begin position="36"/>
        <end position="139"/>
    </location>
</feature>
<evidence type="ECO:0000313" key="2">
    <source>
        <dbReference type="EMBL" id="MBC5681943.1"/>
    </source>
</evidence>
<dbReference type="Pfam" id="PF02698">
    <property type="entry name" value="DUF218"/>
    <property type="match status" value="1"/>
</dbReference>
<dbReference type="InterPro" id="IPR014729">
    <property type="entry name" value="Rossmann-like_a/b/a_fold"/>
</dbReference>
<evidence type="ECO:0000313" key="3">
    <source>
        <dbReference type="Proteomes" id="UP000628463"/>
    </source>
</evidence>
<dbReference type="EMBL" id="JACOPD010000015">
    <property type="protein sequence ID" value="MBC5681943.1"/>
    <property type="molecule type" value="Genomic_DNA"/>
</dbReference>
<dbReference type="PANTHER" id="PTHR30336">
    <property type="entry name" value="INNER MEMBRANE PROTEIN, PROBABLE PERMEASE"/>
    <property type="match status" value="1"/>
</dbReference>